<feature type="transmembrane region" description="Helical" evidence="2">
    <location>
        <begin position="583"/>
        <end position="609"/>
    </location>
</feature>
<feature type="transmembrane region" description="Helical" evidence="2">
    <location>
        <begin position="368"/>
        <end position="386"/>
    </location>
</feature>
<organism evidence="4 5">
    <name type="scientific">Acidaminobacter hydrogenoformans DSM 2784</name>
    <dbReference type="NCBI Taxonomy" id="1120920"/>
    <lineage>
        <taxon>Bacteria</taxon>
        <taxon>Bacillati</taxon>
        <taxon>Bacillota</taxon>
        <taxon>Clostridia</taxon>
        <taxon>Peptostreptococcales</taxon>
        <taxon>Acidaminobacteraceae</taxon>
        <taxon>Acidaminobacter</taxon>
    </lineage>
</organism>
<keyword evidence="2" id="KW-0812">Transmembrane</keyword>
<keyword evidence="2" id="KW-0472">Membrane</keyword>
<evidence type="ECO:0000259" key="3">
    <source>
        <dbReference type="Pfam" id="PF10145"/>
    </source>
</evidence>
<dbReference type="InterPro" id="IPR010090">
    <property type="entry name" value="Phage_tape_meas"/>
</dbReference>
<feature type="domain" description="Phage tail tape measure protein" evidence="3">
    <location>
        <begin position="94"/>
        <end position="246"/>
    </location>
</feature>
<gene>
    <name evidence="4" type="ORF">SAMN03080599_02245</name>
</gene>
<evidence type="ECO:0000256" key="2">
    <source>
        <dbReference type="SAM" id="Phobius"/>
    </source>
</evidence>
<dbReference type="Pfam" id="PF10145">
    <property type="entry name" value="PhageMin_Tail"/>
    <property type="match status" value="1"/>
</dbReference>
<evidence type="ECO:0000256" key="1">
    <source>
        <dbReference type="ARBA" id="ARBA00022612"/>
    </source>
</evidence>
<accession>A0A1G5S2J2</accession>
<reference evidence="4 5" key="1">
    <citation type="submission" date="2016-10" db="EMBL/GenBank/DDBJ databases">
        <authorList>
            <person name="de Groot N.N."/>
        </authorList>
    </citation>
    <scope>NUCLEOTIDE SEQUENCE [LARGE SCALE GENOMIC DNA]</scope>
    <source>
        <strain evidence="4 5">DSM 2784</strain>
    </source>
</reference>
<dbReference type="PANTHER" id="PTHR37813:SF1">
    <property type="entry name" value="FELS-2 PROPHAGE PROTEIN"/>
    <property type="match status" value="1"/>
</dbReference>
<evidence type="ECO:0000313" key="5">
    <source>
        <dbReference type="Proteomes" id="UP000199208"/>
    </source>
</evidence>
<protein>
    <submittedName>
        <fullName evidence="4">Phage tail tape measure protein, TP901 family, core region</fullName>
    </submittedName>
</protein>
<dbReference type="Proteomes" id="UP000199208">
    <property type="component" value="Unassembled WGS sequence"/>
</dbReference>
<dbReference type="PANTHER" id="PTHR37813">
    <property type="entry name" value="FELS-2 PROPHAGE PROTEIN"/>
    <property type="match status" value="1"/>
</dbReference>
<dbReference type="RefSeq" id="WP_092591528.1">
    <property type="nucleotide sequence ID" value="NZ_FMWL01000012.1"/>
</dbReference>
<dbReference type="EMBL" id="FMWL01000012">
    <property type="protein sequence ID" value="SCZ80388.1"/>
    <property type="molecule type" value="Genomic_DNA"/>
</dbReference>
<keyword evidence="5" id="KW-1185">Reference proteome</keyword>
<evidence type="ECO:0000313" key="4">
    <source>
        <dbReference type="EMBL" id="SCZ80388.1"/>
    </source>
</evidence>
<feature type="transmembrane region" description="Helical" evidence="2">
    <location>
        <begin position="398"/>
        <end position="421"/>
    </location>
</feature>
<dbReference type="NCBIfam" id="TIGR01760">
    <property type="entry name" value="tape_meas_TP901"/>
    <property type="match status" value="1"/>
</dbReference>
<dbReference type="OrthoDB" id="9780715at2"/>
<keyword evidence="2" id="KW-1133">Transmembrane helix</keyword>
<name>A0A1G5S2J2_9FIRM</name>
<sequence>MAVIRSLTVKIGADLTKLQTGLNDAKKHISKFGRDMTSAGQTLTKSVTAPIAGMTVVLGKIGNDFDKAFDKIRVGTGATGDALLDLQDSFKTVMKQVPNSMDEVSTAIADLNTRTGLSGEALEDLAVQFLNLAKITGEDLTTAIGSGTRVFGDWSIAAEDSGASMDYLFKVSQSTGIGFSTLSDNLVKFGAPLRQMGFDFETSAALMGKFEKEGVNTELVLGGLRVALGKMSREGITDTKAALTEVTQRIKEAGSTGEANAIALDLFGAKVGPDMAAAIREGRFEIEGLVSTLTSSTETINKATEDTRSFSENMAIMKNNLLTALEPLGTQLVTALDAAMPAIAGLIDKITGLVQWFTNLDPSIQTTIVSVLAAAAAIGPLLIIIGKISTGIASLIPLISMMLSPIGLVVLAIGGLIAIFVNLYKTNETFRDIVLGIWEKIREVGEIVFTAVGEVVKITFEAISAIIDVFVGWATKIWEEYGERITAIANLFSEALQTVFDFISGFIKTTFEVIGAIIEAFVTLATGIWQKFGDTTTGITSTLSNTIKGIFDGALKIIRGVLEVFIGLFTGDWSRMKDGLTSIWSGLWIMIKVVLLGAWNTLVGAFNLLKNNISGFFTGLAKSAISWGSDIVSGIIDGFQKKTKALKDAARKLANAIGDKVKSFFKIGSPSKLMVEYGENISKGLQLGIEKIKVDPVIHFGNLPGAGDLDRRLPSPTDLAKNPLTIGAAGGISVNFYAPVYGLLDFEKQVKQIVKEAAVNGAFRGVL</sequence>
<keyword evidence="1" id="KW-1188">Viral release from host cell</keyword>
<proteinExistence type="predicted"/>
<dbReference type="AlphaFoldDB" id="A0A1G5S2J2"/>
<dbReference type="STRING" id="1120920.SAMN03080599_02245"/>